<organism evidence="1 2">
    <name type="scientific">Herminiimonas arsenicoxydans</name>
    <dbReference type="NCBI Taxonomy" id="204773"/>
    <lineage>
        <taxon>Bacteria</taxon>
        <taxon>Pseudomonadati</taxon>
        <taxon>Pseudomonadota</taxon>
        <taxon>Betaproteobacteria</taxon>
        <taxon>Burkholderiales</taxon>
        <taxon>Oxalobacteraceae</taxon>
        <taxon>Herminiimonas</taxon>
    </lineage>
</organism>
<name>A4G591_HERAR</name>
<proteinExistence type="predicted"/>
<dbReference type="KEGG" id="har:HEAR1510"/>
<accession>A4G591</accession>
<sequence>MGIATSLRYPARISRRRFENPIRLRNMLAYEISEIHPAEQVAAKKHLLNGGVFDDALDSTEFSGR</sequence>
<gene>
    <name evidence="1" type="ordered locus">HEAR1510</name>
</gene>
<evidence type="ECO:0000313" key="2">
    <source>
        <dbReference type="Proteomes" id="UP000006697"/>
    </source>
</evidence>
<keyword evidence="2" id="KW-1185">Reference proteome</keyword>
<dbReference type="HOGENOM" id="CLU_2843875_0_0_4"/>
<protein>
    <submittedName>
        <fullName evidence="1">Uncharacterized protein</fullName>
    </submittedName>
</protein>
<dbReference type="Proteomes" id="UP000006697">
    <property type="component" value="Chromosome"/>
</dbReference>
<evidence type="ECO:0000313" key="1">
    <source>
        <dbReference type="EMBL" id="CAL61678.1"/>
    </source>
</evidence>
<reference evidence="1 2" key="1">
    <citation type="journal article" date="2007" name="PLoS Genet.">
        <title>A tale of two oxidation states: bacterial colonization of arsenic-rich environments.</title>
        <authorList>
            <person name="Muller D."/>
            <person name="Medigue C."/>
            <person name="Koechler S."/>
            <person name="Barbe V."/>
            <person name="Barakat M."/>
            <person name="Talla E."/>
            <person name="Bonnefoy V."/>
            <person name="Krin E."/>
            <person name="Arsene-Ploetze F."/>
            <person name="Carapito C."/>
            <person name="Chandler M."/>
            <person name="Cournoyer B."/>
            <person name="Cruveiller S."/>
            <person name="Dossat C."/>
            <person name="Duval S."/>
            <person name="Heymann M."/>
            <person name="Leize E."/>
            <person name="Lieutaud A."/>
            <person name="Lievremont D."/>
            <person name="Makita Y."/>
            <person name="Mangenot S."/>
            <person name="Nitschke W."/>
            <person name="Ortet P."/>
            <person name="Perdrial N."/>
            <person name="Schoepp B."/>
            <person name="Siguier N."/>
            <person name="Simeonova D.D."/>
            <person name="Rouy Z."/>
            <person name="Segurens B."/>
            <person name="Turlin E."/>
            <person name="Vallenet D."/>
            <person name="Van Dorsselaer A."/>
            <person name="Weiss S."/>
            <person name="Weissenbach J."/>
            <person name="Lett M.C."/>
            <person name="Danchin A."/>
            <person name="Bertin P.N."/>
        </authorList>
    </citation>
    <scope>NUCLEOTIDE SEQUENCE [LARGE SCALE GENOMIC DNA]</scope>
    <source>
        <strain evidence="2">ULPAs1</strain>
    </source>
</reference>
<dbReference type="EMBL" id="CU207211">
    <property type="protein sequence ID" value="CAL61678.1"/>
    <property type="molecule type" value="Genomic_DNA"/>
</dbReference>
<dbReference type="AlphaFoldDB" id="A4G591"/>